<gene>
    <name evidence="3" type="ORF">IAB73_05035</name>
</gene>
<keyword evidence="2" id="KW-0732">Signal</keyword>
<name>A0A9D1CQK5_9FIRM</name>
<reference evidence="3" key="2">
    <citation type="journal article" date="2021" name="PeerJ">
        <title>Extensive microbial diversity within the chicken gut microbiome revealed by metagenomics and culture.</title>
        <authorList>
            <person name="Gilroy R."/>
            <person name="Ravi A."/>
            <person name="Getino M."/>
            <person name="Pursley I."/>
            <person name="Horton D.L."/>
            <person name="Alikhan N.F."/>
            <person name="Baker D."/>
            <person name="Gharbi K."/>
            <person name="Hall N."/>
            <person name="Watson M."/>
            <person name="Adriaenssens E.M."/>
            <person name="Foster-Nyarko E."/>
            <person name="Jarju S."/>
            <person name="Secka A."/>
            <person name="Antonio M."/>
            <person name="Oren A."/>
            <person name="Chaudhuri R.R."/>
            <person name="La Ragione R."/>
            <person name="Hildebrand F."/>
            <person name="Pallen M.J."/>
        </authorList>
    </citation>
    <scope>NUCLEOTIDE SEQUENCE</scope>
    <source>
        <strain evidence="3">ChiSxjej2B14-6234</strain>
    </source>
</reference>
<evidence type="ECO:0000256" key="2">
    <source>
        <dbReference type="SAM" id="SignalP"/>
    </source>
</evidence>
<feature type="chain" id="PRO_5038998670" description="DUF11 domain-containing protein" evidence="2">
    <location>
        <begin position="24"/>
        <end position="468"/>
    </location>
</feature>
<evidence type="ECO:0000313" key="4">
    <source>
        <dbReference type="Proteomes" id="UP000886887"/>
    </source>
</evidence>
<organism evidence="3 4">
    <name type="scientific">Candidatus Onthenecus intestinigallinarum</name>
    <dbReference type="NCBI Taxonomy" id="2840875"/>
    <lineage>
        <taxon>Bacteria</taxon>
        <taxon>Bacillati</taxon>
        <taxon>Bacillota</taxon>
        <taxon>Clostridia</taxon>
        <taxon>Eubacteriales</taxon>
        <taxon>Candidatus Onthenecus</taxon>
    </lineage>
</organism>
<protein>
    <recommendedName>
        <fullName evidence="5">DUF11 domain-containing protein</fullName>
    </recommendedName>
</protein>
<comment type="caution">
    <text evidence="3">The sequence shown here is derived from an EMBL/GenBank/DDBJ whole genome shotgun (WGS) entry which is preliminary data.</text>
</comment>
<dbReference type="EMBL" id="DVFJ01000014">
    <property type="protein sequence ID" value="HIQ71557.1"/>
    <property type="molecule type" value="Genomic_DNA"/>
</dbReference>
<evidence type="ECO:0008006" key="5">
    <source>
        <dbReference type="Google" id="ProtNLM"/>
    </source>
</evidence>
<feature type="signal peptide" evidence="2">
    <location>
        <begin position="1"/>
        <end position="23"/>
    </location>
</feature>
<feature type="transmembrane region" description="Helical" evidence="1">
    <location>
        <begin position="445"/>
        <end position="464"/>
    </location>
</feature>
<keyword evidence="1" id="KW-0812">Transmembrane</keyword>
<evidence type="ECO:0000256" key="1">
    <source>
        <dbReference type="SAM" id="Phobius"/>
    </source>
</evidence>
<accession>A0A9D1CQK5</accession>
<keyword evidence="1" id="KW-0472">Membrane</keyword>
<dbReference type="AlphaFoldDB" id="A0A9D1CQK5"/>
<evidence type="ECO:0000313" key="3">
    <source>
        <dbReference type="EMBL" id="HIQ71557.1"/>
    </source>
</evidence>
<dbReference type="Proteomes" id="UP000886887">
    <property type="component" value="Unassembled WGS sequence"/>
</dbReference>
<sequence>MRRCIRRAALLLLLALLPLRAHGEGLDWARVWADTQAGLARYVEALRQSGARDLSLVLEADRLTLQDGETATLEAVIENPYLWALDATLRLDLTEGCFEVGGDAAQWAGELPPATLDAAGAVIPSRTRMTWTLTALEAAGGEEGLRTADAIVTLSRDSRLYQDAKALRLCSPRVSVQVNASADTAHPEGEVLYTVLCANRGPAAGETQVRLSLPEGLIAQALDMPGAARVEDGALVWDVRVPAAAYADGALLRPGYAVGVARVQVAADALDGVKSGRRLLVGEVVADGEKLPPKRLTVSGPLLTLQTVCDAERLSPGEEMTVALVLENAGAAAADVTLQAALPEGLRVARLVTRGLSGKIAGDTVSWQVHMDAAATGGDGQPIPAAERIEFVVQAQALPGGERERLLGLFGTYRAGAQTPGISNVAQVTLETPTFLGATKGDWQAMLWAAVLLAATGLGLLLVVRREY</sequence>
<reference evidence="3" key="1">
    <citation type="submission" date="2020-10" db="EMBL/GenBank/DDBJ databases">
        <authorList>
            <person name="Gilroy R."/>
        </authorList>
    </citation>
    <scope>NUCLEOTIDE SEQUENCE</scope>
    <source>
        <strain evidence="3">ChiSxjej2B14-6234</strain>
    </source>
</reference>
<keyword evidence="1" id="KW-1133">Transmembrane helix</keyword>
<proteinExistence type="predicted"/>